<name>A0A813JMF6_POLGL</name>
<evidence type="ECO:0000313" key="2">
    <source>
        <dbReference type="EMBL" id="CAE8680967.1"/>
    </source>
</evidence>
<keyword evidence="1" id="KW-0732">Signal</keyword>
<feature type="signal peptide" evidence="1">
    <location>
        <begin position="1"/>
        <end position="22"/>
    </location>
</feature>
<dbReference type="EMBL" id="CAJNNW010025912">
    <property type="protein sequence ID" value="CAE8680967.1"/>
    <property type="molecule type" value="Genomic_DNA"/>
</dbReference>
<sequence>MVADRLSAVTLLLFLWLEPAHCLEQESVCDDALHQCGFASDPAGEEDLDDPLAEVVLLQMSLKLEQNVAKVPVALPPKSAILPGDMVNKQWLSLMDTLRSNVTICQHATPAEDRDLPMLKVLKSKEPPVDGVCYFNCSPTCVLAHQAKDYLVHPIAFGHFFASFRQIEYDFEHLHTAPGVAPLQAKMCLDMGWLDLPNRQELLDDFDLLDKKAEDSCESLRLAVPGYANITMSQYNADTALEGVWHPPGSLNRSHASKSELLWHQAAKCNMGHYALACDIADCLYHFCKLPGGLVGSGKQCRDDWMAKDITSKYVGCTYGMFHSLGPLLLLRTTS</sequence>
<evidence type="ECO:0000256" key="1">
    <source>
        <dbReference type="SAM" id="SignalP"/>
    </source>
</evidence>
<dbReference type="Proteomes" id="UP000626109">
    <property type="component" value="Unassembled WGS sequence"/>
</dbReference>
<feature type="chain" id="PRO_5032268639" evidence="1">
    <location>
        <begin position="23"/>
        <end position="335"/>
    </location>
</feature>
<gene>
    <name evidence="2" type="ORF">PGLA2088_LOCUS22206</name>
</gene>
<organism evidence="2 3">
    <name type="scientific">Polarella glacialis</name>
    <name type="common">Dinoflagellate</name>
    <dbReference type="NCBI Taxonomy" id="89957"/>
    <lineage>
        <taxon>Eukaryota</taxon>
        <taxon>Sar</taxon>
        <taxon>Alveolata</taxon>
        <taxon>Dinophyceae</taxon>
        <taxon>Suessiales</taxon>
        <taxon>Suessiaceae</taxon>
        <taxon>Polarella</taxon>
    </lineage>
</organism>
<dbReference type="AlphaFoldDB" id="A0A813JMF6"/>
<reference evidence="2" key="1">
    <citation type="submission" date="2021-02" db="EMBL/GenBank/DDBJ databases">
        <authorList>
            <person name="Dougan E. K."/>
            <person name="Rhodes N."/>
            <person name="Thang M."/>
            <person name="Chan C."/>
        </authorList>
    </citation>
    <scope>NUCLEOTIDE SEQUENCE</scope>
</reference>
<evidence type="ECO:0000313" key="3">
    <source>
        <dbReference type="Proteomes" id="UP000626109"/>
    </source>
</evidence>
<proteinExistence type="predicted"/>
<protein>
    <submittedName>
        <fullName evidence="2">Uncharacterized protein</fullName>
    </submittedName>
</protein>
<accession>A0A813JMF6</accession>
<comment type="caution">
    <text evidence="2">The sequence shown here is derived from an EMBL/GenBank/DDBJ whole genome shotgun (WGS) entry which is preliminary data.</text>
</comment>